<sequence length="804" mass="89157">MFVTFDSSKDGTSNAVSTSPLPNGAVKRKRVAVARACNWCRLNRVRCDDCNPCQSCRTRNLQCSKGLPSDPANSTAAADLREIERLRSRATELEEQLKKATREADAAKSLVTPEQPPASKWHWPGVWIHTPQNSNSLPQYYGPTSFMYFTSRICNHVELSLNQPRLSSALQSFTVNRMLSATLSEDSSQLLDILTRSQEESLLSLFWQSFHTTVPIIDETEFCAHYDSLWRTASNPNSISDSVRTPSPLVDIVLALCVQHSANLMASGDTLPTMSLESRDLSSAGDWLYRRCQRLQSNDKDSLSLSALQCWTFSVIYLWNASSLNLAHRMLVTVVHMAYAIGLHHNSPKTPSLSHQALGQRIWCSLVSLDTMLSLALGRPTMISHCDVNINISRTPESFRSETMATGSGDVNMLDYFTQYIKLTAAFRNISTMIFQKGSELMAVCETDSSIYSEPAVVEKCATYLHQSMESLRTWAGNVPACLKLARKGSVEPFSTSRAPLDIDVYQPLWLQRQRVLLELLYHNLIMSLYRMFMKIPSSAVATASSVGSTIPKTSNRNALYALNHAVTTISIIHQILTETDILNCWHSAYQYAWDATLTILAFILVNPVCPYTFSARRAVTSAIDTFNLFSQNGFTTAAMAATITKEMSSAVDSITQSFRSGLTSSPQTTLASQDRSSDHSTHVPLTPQTQPQQSMQSFPHTLEFIRQQFSPSRASMSMSASSPHQNSWLTMLATPKGGSNDNDKGVSDNNMPSLINGPASTGTIGIDLETAFLTGTDQSWFQNEWYNGMAVESEVEFQRIPSV</sequence>
<dbReference type="GO" id="GO:0000435">
    <property type="term" value="P:positive regulation of transcription from RNA polymerase II promoter by galactose"/>
    <property type="evidence" value="ECO:0007669"/>
    <property type="project" value="TreeGrafter"/>
</dbReference>
<evidence type="ECO:0000256" key="5">
    <source>
        <dbReference type="ARBA" id="ARBA00023242"/>
    </source>
</evidence>
<feature type="compositionally biased region" description="Polar residues" evidence="7">
    <location>
        <begin position="663"/>
        <end position="675"/>
    </location>
</feature>
<dbReference type="Proteomes" id="UP001201262">
    <property type="component" value="Unassembled WGS sequence"/>
</dbReference>
<evidence type="ECO:0000313" key="10">
    <source>
        <dbReference type="Proteomes" id="UP001201262"/>
    </source>
</evidence>
<evidence type="ECO:0000256" key="6">
    <source>
        <dbReference type="SAM" id="Coils"/>
    </source>
</evidence>
<keyword evidence="2" id="KW-0805">Transcription regulation</keyword>
<protein>
    <recommendedName>
        <fullName evidence="8">Zn(2)-C6 fungal-type domain-containing protein</fullName>
    </recommendedName>
</protein>
<evidence type="ECO:0000256" key="2">
    <source>
        <dbReference type="ARBA" id="ARBA00023015"/>
    </source>
</evidence>
<evidence type="ECO:0000256" key="3">
    <source>
        <dbReference type="ARBA" id="ARBA00023125"/>
    </source>
</evidence>
<dbReference type="GO" id="GO:0008270">
    <property type="term" value="F:zinc ion binding"/>
    <property type="evidence" value="ECO:0007669"/>
    <property type="project" value="InterPro"/>
</dbReference>
<dbReference type="GeneID" id="70251353"/>
<dbReference type="InterPro" id="IPR051127">
    <property type="entry name" value="Fungal_SecMet_Regulators"/>
</dbReference>
<dbReference type="SMART" id="SM00066">
    <property type="entry name" value="GAL4"/>
    <property type="match status" value="1"/>
</dbReference>
<dbReference type="PROSITE" id="PS50048">
    <property type="entry name" value="ZN2_CY6_FUNGAL_2"/>
    <property type="match status" value="1"/>
</dbReference>
<dbReference type="PROSITE" id="PS00463">
    <property type="entry name" value="ZN2_CY6_FUNGAL_1"/>
    <property type="match status" value="1"/>
</dbReference>
<dbReference type="Pfam" id="PF04082">
    <property type="entry name" value="Fungal_trans"/>
    <property type="match status" value="1"/>
</dbReference>
<dbReference type="CDD" id="cd00067">
    <property type="entry name" value="GAL4"/>
    <property type="match status" value="1"/>
</dbReference>
<dbReference type="InterPro" id="IPR036864">
    <property type="entry name" value="Zn2-C6_fun-type_DNA-bd_sf"/>
</dbReference>
<dbReference type="GO" id="GO:0006351">
    <property type="term" value="P:DNA-templated transcription"/>
    <property type="evidence" value="ECO:0007669"/>
    <property type="project" value="InterPro"/>
</dbReference>
<dbReference type="GO" id="GO:0005634">
    <property type="term" value="C:nucleus"/>
    <property type="evidence" value="ECO:0007669"/>
    <property type="project" value="TreeGrafter"/>
</dbReference>
<evidence type="ECO:0000256" key="7">
    <source>
        <dbReference type="SAM" id="MobiDB-lite"/>
    </source>
</evidence>
<dbReference type="Gene3D" id="4.10.240.10">
    <property type="entry name" value="Zn(2)-C6 fungal-type DNA-binding domain"/>
    <property type="match status" value="1"/>
</dbReference>
<dbReference type="GO" id="GO:0000978">
    <property type="term" value="F:RNA polymerase II cis-regulatory region sequence-specific DNA binding"/>
    <property type="evidence" value="ECO:0007669"/>
    <property type="project" value="TreeGrafter"/>
</dbReference>
<name>A0AAD4KHR2_9EURO</name>
<dbReference type="InterPro" id="IPR007219">
    <property type="entry name" value="XnlR_reg_dom"/>
</dbReference>
<feature type="coiled-coil region" evidence="6">
    <location>
        <begin position="76"/>
        <end position="110"/>
    </location>
</feature>
<feature type="compositionally biased region" description="Low complexity" evidence="7">
    <location>
        <begin position="687"/>
        <end position="697"/>
    </location>
</feature>
<dbReference type="GO" id="GO:0000981">
    <property type="term" value="F:DNA-binding transcription factor activity, RNA polymerase II-specific"/>
    <property type="evidence" value="ECO:0007669"/>
    <property type="project" value="InterPro"/>
</dbReference>
<keyword evidence="6" id="KW-0175">Coiled coil</keyword>
<dbReference type="PANTHER" id="PTHR47424">
    <property type="entry name" value="REGULATORY PROTEIN GAL4"/>
    <property type="match status" value="1"/>
</dbReference>
<dbReference type="SMART" id="SM00906">
    <property type="entry name" value="Fungal_trans"/>
    <property type="match status" value="1"/>
</dbReference>
<feature type="domain" description="Zn(2)-C6 fungal-type" evidence="8">
    <location>
        <begin position="36"/>
        <end position="65"/>
    </location>
</feature>
<feature type="region of interest" description="Disordered" evidence="7">
    <location>
        <begin position="1"/>
        <end position="20"/>
    </location>
</feature>
<dbReference type="InterPro" id="IPR001138">
    <property type="entry name" value="Zn2Cys6_DnaBD"/>
</dbReference>
<evidence type="ECO:0000313" key="9">
    <source>
        <dbReference type="EMBL" id="KAH8691429.1"/>
    </source>
</evidence>
<keyword evidence="1" id="KW-0479">Metal-binding</keyword>
<reference evidence="9" key="1">
    <citation type="submission" date="2021-12" db="EMBL/GenBank/DDBJ databases">
        <title>Convergent genome expansion in fungi linked to evolution of root-endophyte symbiosis.</title>
        <authorList>
            <consortium name="DOE Joint Genome Institute"/>
            <person name="Ke Y.-H."/>
            <person name="Bonito G."/>
            <person name="Liao H.-L."/>
            <person name="Looney B."/>
            <person name="Rojas-Flechas A."/>
            <person name="Nash J."/>
            <person name="Hameed K."/>
            <person name="Schadt C."/>
            <person name="Martin F."/>
            <person name="Crous P.W."/>
            <person name="Miettinen O."/>
            <person name="Magnuson J.K."/>
            <person name="Labbe J."/>
            <person name="Jacobson D."/>
            <person name="Doktycz M.J."/>
            <person name="Veneault-Fourrey C."/>
            <person name="Kuo A."/>
            <person name="Mondo S."/>
            <person name="Calhoun S."/>
            <person name="Riley R."/>
            <person name="Ohm R."/>
            <person name="LaButti K."/>
            <person name="Andreopoulos B."/>
            <person name="Pangilinan J."/>
            <person name="Nolan M."/>
            <person name="Tritt A."/>
            <person name="Clum A."/>
            <person name="Lipzen A."/>
            <person name="Daum C."/>
            <person name="Barry K."/>
            <person name="Grigoriev I.V."/>
            <person name="Vilgalys R."/>
        </authorList>
    </citation>
    <scope>NUCLEOTIDE SEQUENCE</scope>
    <source>
        <strain evidence="9">PMI_201</strain>
    </source>
</reference>
<organism evidence="9 10">
    <name type="scientific">Talaromyces proteolyticus</name>
    <dbReference type="NCBI Taxonomy" id="1131652"/>
    <lineage>
        <taxon>Eukaryota</taxon>
        <taxon>Fungi</taxon>
        <taxon>Dikarya</taxon>
        <taxon>Ascomycota</taxon>
        <taxon>Pezizomycotina</taxon>
        <taxon>Eurotiomycetes</taxon>
        <taxon>Eurotiomycetidae</taxon>
        <taxon>Eurotiales</taxon>
        <taxon>Trichocomaceae</taxon>
        <taxon>Talaromyces</taxon>
        <taxon>Talaromyces sect. Bacilispori</taxon>
    </lineage>
</organism>
<keyword evidence="3" id="KW-0238">DNA-binding</keyword>
<accession>A0AAD4KHR2</accession>
<evidence type="ECO:0000259" key="8">
    <source>
        <dbReference type="PROSITE" id="PS50048"/>
    </source>
</evidence>
<keyword evidence="10" id="KW-1185">Reference proteome</keyword>
<dbReference type="SUPFAM" id="SSF57701">
    <property type="entry name" value="Zn2/Cys6 DNA-binding domain"/>
    <property type="match status" value="1"/>
</dbReference>
<keyword evidence="4" id="KW-0804">Transcription</keyword>
<dbReference type="CDD" id="cd12148">
    <property type="entry name" value="fungal_TF_MHR"/>
    <property type="match status" value="1"/>
</dbReference>
<feature type="compositionally biased region" description="Polar residues" evidence="7">
    <location>
        <begin position="10"/>
        <end position="20"/>
    </location>
</feature>
<feature type="region of interest" description="Disordered" evidence="7">
    <location>
        <begin position="663"/>
        <end position="697"/>
    </location>
</feature>
<proteinExistence type="predicted"/>
<dbReference type="Pfam" id="PF00172">
    <property type="entry name" value="Zn_clus"/>
    <property type="match status" value="1"/>
</dbReference>
<dbReference type="EMBL" id="JAJTJA010000012">
    <property type="protein sequence ID" value="KAH8691429.1"/>
    <property type="molecule type" value="Genomic_DNA"/>
</dbReference>
<comment type="caution">
    <text evidence="9">The sequence shown here is derived from an EMBL/GenBank/DDBJ whole genome shotgun (WGS) entry which is preliminary data.</text>
</comment>
<evidence type="ECO:0000256" key="1">
    <source>
        <dbReference type="ARBA" id="ARBA00022723"/>
    </source>
</evidence>
<gene>
    <name evidence="9" type="ORF">BGW36DRAFT_431978</name>
</gene>
<dbReference type="RefSeq" id="XP_046067521.1">
    <property type="nucleotide sequence ID" value="XM_046221066.1"/>
</dbReference>
<dbReference type="PANTHER" id="PTHR47424:SF12">
    <property type="entry name" value="TRANSCRIPTION FACTOR ASQA"/>
    <property type="match status" value="1"/>
</dbReference>
<evidence type="ECO:0000256" key="4">
    <source>
        <dbReference type="ARBA" id="ARBA00023163"/>
    </source>
</evidence>
<keyword evidence="5" id="KW-0539">Nucleus</keyword>
<dbReference type="AlphaFoldDB" id="A0AAD4KHR2"/>